<evidence type="ECO:0000256" key="1">
    <source>
        <dbReference type="SAM" id="MobiDB-lite"/>
    </source>
</evidence>
<evidence type="ECO:0000313" key="2">
    <source>
        <dbReference type="EnsemblMetazoa" id="Aqu2.1.18467_001"/>
    </source>
</evidence>
<dbReference type="AlphaFoldDB" id="A0A1X7TTV5"/>
<feature type="compositionally biased region" description="Polar residues" evidence="1">
    <location>
        <begin position="348"/>
        <end position="362"/>
    </location>
</feature>
<dbReference type="InterPro" id="IPR011993">
    <property type="entry name" value="PH-like_dom_sf"/>
</dbReference>
<proteinExistence type="predicted"/>
<organism evidence="2">
    <name type="scientific">Amphimedon queenslandica</name>
    <name type="common">Sponge</name>
    <dbReference type="NCBI Taxonomy" id="400682"/>
    <lineage>
        <taxon>Eukaryota</taxon>
        <taxon>Metazoa</taxon>
        <taxon>Porifera</taxon>
        <taxon>Demospongiae</taxon>
        <taxon>Heteroscleromorpha</taxon>
        <taxon>Haplosclerida</taxon>
        <taxon>Niphatidae</taxon>
        <taxon>Amphimedon</taxon>
    </lineage>
</organism>
<reference evidence="2" key="2">
    <citation type="submission" date="2017-05" db="UniProtKB">
        <authorList>
            <consortium name="EnsemblMetazoa"/>
        </authorList>
    </citation>
    <scope>IDENTIFICATION</scope>
</reference>
<dbReference type="SUPFAM" id="SSF50729">
    <property type="entry name" value="PH domain-like"/>
    <property type="match status" value="1"/>
</dbReference>
<evidence type="ECO:0000313" key="3">
    <source>
        <dbReference type="Proteomes" id="UP000007879"/>
    </source>
</evidence>
<keyword evidence="3" id="KW-1185">Reference proteome</keyword>
<feature type="region of interest" description="Disordered" evidence="1">
    <location>
        <begin position="231"/>
        <end position="387"/>
    </location>
</feature>
<dbReference type="OrthoDB" id="10231031at2759"/>
<protein>
    <submittedName>
        <fullName evidence="2">Uncharacterized protein</fullName>
    </submittedName>
</protein>
<dbReference type="InParanoid" id="A0A1X7TTV5"/>
<dbReference type="EnsemblMetazoa" id="XM_020002241.1">
    <property type="protein sequence ID" value="XP_019857800.1"/>
    <property type="gene ID" value="LOC109586064"/>
</dbReference>
<feature type="compositionally biased region" description="Polar residues" evidence="1">
    <location>
        <begin position="371"/>
        <end position="387"/>
    </location>
</feature>
<accession>A0A1X7TTV5</accession>
<feature type="compositionally biased region" description="Pro residues" evidence="1">
    <location>
        <begin position="297"/>
        <end position="310"/>
    </location>
</feature>
<name>A0A1X7TTV5_AMPQE</name>
<dbReference type="KEGG" id="aqu:109586064"/>
<sequence>MSFDSSGSGEKLFDYLRIKFRIEAGCKVSCNIPSNTWKEYKKQWVVLNTSISPSQCYITYCPQEEYWISNQKKLSKLVLDNFHLEKPSGRSAKNILGICYEHYTLFIEFESTSKLQLWSEKLDIIRTKTLVELVRSPEHPEREREYIIDLQQDRLLFFPHQLGHEVEDIIEFEWKLDCIRRAKYHKHVGKVEVEVGRAAVTGEGHFYFIGPQIVHFFQILKERIEVLSHSSNNAFSPSSTRKKPDNSYSTRRKPSDHSFSGSVDYTPMSTSSPEDPDGHQGDSPSSTGESSGDPYPFRAPLPPPPPPLSPPVSSSHKLPAIPPVATPVLSPAPSIPEFSEAGHYPLSKSVSMTSDYQSLQHSTRQRPSEYESVSLTAKPSFRINSLQ</sequence>
<gene>
    <name evidence="2" type="primary">109586064</name>
</gene>
<reference evidence="3" key="1">
    <citation type="journal article" date="2010" name="Nature">
        <title>The Amphimedon queenslandica genome and the evolution of animal complexity.</title>
        <authorList>
            <person name="Srivastava M."/>
            <person name="Simakov O."/>
            <person name="Chapman J."/>
            <person name="Fahey B."/>
            <person name="Gauthier M.E."/>
            <person name="Mitros T."/>
            <person name="Richards G.S."/>
            <person name="Conaco C."/>
            <person name="Dacre M."/>
            <person name="Hellsten U."/>
            <person name="Larroux C."/>
            <person name="Putnam N.H."/>
            <person name="Stanke M."/>
            <person name="Adamska M."/>
            <person name="Darling A."/>
            <person name="Degnan S.M."/>
            <person name="Oakley T.H."/>
            <person name="Plachetzki D.C."/>
            <person name="Zhai Y."/>
            <person name="Adamski M."/>
            <person name="Calcino A."/>
            <person name="Cummins S.F."/>
            <person name="Goodstein D.M."/>
            <person name="Harris C."/>
            <person name="Jackson D.J."/>
            <person name="Leys S.P."/>
            <person name="Shu S."/>
            <person name="Woodcroft B.J."/>
            <person name="Vervoort M."/>
            <person name="Kosik K.S."/>
            <person name="Manning G."/>
            <person name="Degnan B.M."/>
            <person name="Rokhsar D.S."/>
        </authorList>
    </citation>
    <scope>NUCLEOTIDE SEQUENCE [LARGE SCALE GENOMIC DNA]</scope>
</reference>
<dbReference type="EnsemblMetazoa" id="XM_020002240.1">
    <property type="protein sequence ID" value="XP_019857799.1"/>
    <property type="gene ID" value="LOC109586064"/>
</dbReference>
<feature type="compositionally biased region" description="Polar residues" evidence="1">
    <location>
        <begin position="257"/>
        <end position="273"/>
    </location>
</feature>
<dbReference type="Proteomes" id="UP000007879">
    <property type="component" value="Unassembled WGS sequence"/>
</dbReference>
<dbReference type="EnsemblMetazoa" id="Aqu2.1.18467_001">
    <property type="protein sequence ID" value="Aqu2.1.18467_001"/>
    <property type="gene ID" value="Aqu2.1.18467"/>
</dbReference>
<dbReference type="Gene3D" id="2.30.29.30">
    <property type="entry name" value="Pleckstrin-homology domain (PH domain)/Phosphotyrosine-binding domain (PTB)"/>
    <property type="match status" value="1"/>
</dbReference>